<name>A0ABP1QXQ2_9HEXA</name>
<evidence type="ECO:0000256" key="1">
    <source>
        <dbReference type="ARBA" id="ARBA00004604"/>
    </source>
</evidence>
<dbReference type="SMART" id="SM00785">
    <property type="entry name" value="AARP2CN"/>
    <property type="match status" value="1"/>
</dbReference>
<feature type="domain" description="Bms1-type G" evidence="5">
    <location>
        <begin position="82"/>
        <end position="248"/>
    </location>
</feature>
<feature type="region of interest" description="Disordered" evidence="4">
    <location>
        <begin position="1179"/>
        <end position="1252"/>
    </location>
</feature>
<feature type="compositionally biased region" description="Basic and acidic residues" evidence="4">
    <location>
        <begin position="487"/>
        <end position="501"/>
    </location>
</feature>
<keyword evidence="2" id="KW-0690">Ribosome biogenesis</keyword>
<feature type="compositionally biased region" description="Polar residues" evidence="4">
    <location>
        <begin position="610"/>
        <end position="639"/>
    </location>
</feature>
<dbReference type="InterPro" id="IPR012948">
    <property type="entry name" value="AARP2CN"/>
</dbReference>
<dbReference type="Pfam" id="PF04950">
    <property type="entry name" value="RIBIOP_C"/>
    <property type="match status" value="1"/>
</dbReference>
<sequence>MDGGDVFSKHKAHRVPQKGKKGERKRNKDKPNLDNVDPRIRNPKAFAITGAVRAERRFRRTQDIETKKERVPKVDRTPVEPPPFIIAIVGPPKVGKSTLFRNLIKNFTRQTLSEIKGPVTIVSGKKRRLTILECNNDIYSMIDVAKIADLVLLLIDASFGFEMEVFEFLNICQVHGFPQIMGVLTHLDVIKNKKQLKKVKKTLKHRFWTEVYPGSKLFYLSGYYPNNDAYPKNEIHNLSRFVSVMKFRPTQWRSDHSHVLVDRMEDLTSLEAIRVNSKVDRTVSVYGFVHGTFLKPHVSVHIPGLGDYTPQAITALDDPCPLPMKDRKFKRSLNEKEKVMYAPFCGVGGIVYDQDAVYIDLGGSHSHSRKERDKDDESGKADVSNPFVQELRELTTTLDAKIESAGLKIFSESAEMNTAEMEVDNPNVEEDDDEENEEESSPMKTRNFAVVHSEDGRVRRKVLFEGAKRAMDDVTEEIQAELASLKSRMDKKDKSKSKAGENDDDEDEDELEEDEEDSDEDSDKSEDQGDAGVIKIKEKRKNDAILEKARSLSKSSDSESDEDEDDKDISEDIAFETSKLKTNTKSKRRAKESDSSTDSDLSETDDDENVVQSEADNVKINSTIESNGKLNHSSAMSTAHDSEDSDDEENEEGEDDDDSDDSDEDDIVVDNSSSNNTGSEKEARLEKAETAFYSRFRSRSLQKMIYDPAEDYLNVTSRADFDHANAAIREDAGVVDTDELKDLFIGGDYAETAKQLLDAEDDEDEFMGDFEMLDDEDAEKPTNVDRKPKNEAEREELKKKLKDKFNMEYDDGKDGNNFYQEWKTVMEEQSKSNRQFFEEIDDPKLLQELRGFCPGTYVRIEIGGVPCEFVVKFEPQARCPLIVGSVDAPNQETLAVIQARIKKHRWHPKILKSRDPIIMSVGWRRFQTIALYSVHDHNMRNRMIKYTPEHLHCIANFYGPMTPQGTGILGIAPTGFDGFRITMTGTILDMDKSAELVKKLKLVGNPSQVFKKSAFVQGMFNSRLEVAKFIGAKIKTVSGIRGVVKRPLQAPPGAFRATFEDKILMSDIVFCRTWVSVEIPKFFLSIANHIEDKPRLMKTLGQLKRERGVQVAPNPDNLYTSVERDGRTFKPLKVPKGLQAKLPYKEKPKVQAKENAPKRIAVIKEPHERKMTKFLNTLKSRLSEKEQREKDDKATKHAVRTKKIKKAEEQMTQRQKVLRKKVFKTLEKMNKNKTPTGAGGGGNPKFRNKRRK</sequence>
<dbReference type="InterPro" id="IPR007034">
    <property type="entry name" value="BMS1_TSR1_C"/>
</dbReference>
<gene>
    <name evidence="6" type="ORF">ODALV1_LOCUS15127</name>
</gene>
<feature type="compositionally biased region" description="Acidic residues" evidence="4">
    <location>
        <begin position="595"/>
        <end position="609"/>
    </location>
</feature>
<dbReference type="InterPro" id="IPR027417">
    <property type="entry name" value="P-loop_NTPase"/>
</dbReference>
<feature type="region of interest" description="Disordered" evidence="4">
    <location>
        <begin position="483"/>
        <end position="685"/>
    </location>
</feature>
<dbReference type="Proteomes" id="UP001642540">
    <property type="component" value="Unassembled WGS sequence"/>
</dbReference>
<dbReference type="Pfam" id="PF08142">
    <property type="entry name" value="AARP2CN"/>
    <property type="match status" value="1"/>
</dbReference>
<feature type="compositionally biased region" description="Acidic residues" evidence="4">
    <location>
        <begin position="643"/>
        <end position="668"/>
    </location>
</feature>
<accession>A0ABP1QXQ2</accession>
<evidence type="ECO:0000313" key="6">
    <source>
        <dbReference type="EMBL" id="CAL8111535.1"/>
    </source>
</evidence>
<dbReference type="InterPro" id="IPR030387">
    <property type="entry name" value="G_Bms1/Tsr1_dom"/>
</dbReference>
<evidence type="ECO:0000259" key="5">
    <source>
        <dbReference type="PROSITE" id="PS51714"/>
    </source>
</evidence>
<dbReference type="PANTHER" id="PTHR12858">
    <property type="entry name" value="RIBOSOME BIOGENESIS PROTEIN"/>
    <property type="match status" value="1"/>
</dbReference>
<feature type="compositionally biased region" description="Basic and acidic residues" evidence="4">
    <location>
        <begin position="540"/>
        <end position="550"/>
    </location>
</feature>
<feature type="region of interest" description="Disordered" evidence="4">
    <location>
        <begin position="1"/>
        <end position="44"/>
    </location>
</feature>
<comment type="subcellular location">
    <subcellularLocation>
        <location evidence="1">Nucleus</location>
        <location evidence="1">Nucleolus</location>
    </subcellularLocation>
</comment>
<dbReference type="SUPFAM" id="SSF52540">
    <property type="entry name" value="P-loop containing nucleoside triphosphate hydrolases"/>
    <property type="match status" value="1"/>
</dbReference>
<dbReference type="Gene3D" id="3.40.50.300">
    <property type="entry name" value="P-loop containing nucleotide triphosphate hydrolases"/>
    <property type="match status" value="1"/>
</dbReference>
<dbReference type="Pfam" id="PF22298">
    <property type="entry name" value="Tsr1_G-like"/>
    <property type="match status" value="1"/>
</dbReference>
<feature type="compositionally biased region" description="Acidic residues" evidence="4">
    <location>
        <begin position="558"/>
        <end position="574"/>
    </location>
</feature>
<dbReference type="SMART" id="SM01362">
    <property type="entry name" value="DUF663"/>
    <property type="match status" value="1"/>
</dbReference>
<keyword evidence="3" id="KW-0539">Nucleus</keyword>
<organism evidence="6 7">
    <name type="scientific">Orchesella dallaii</name>
    <dbReference type="NCBI Taxonomy" id="48710"/>
    <lineage>
        <taxon>Eukaryota</taxon>
        <taxon>Metazoa</taxon>
        <taxon>Ecdysozoa</taxon>
        <taxon>Arthropoda</taxon>
        <taxon>Hexapoda</taxon>
        <taxon>Collembola</taxon>
        <taxon>Entomobryomorpha</taxon>
        <taxon>Entomobryoidea</taxon>
        <taxon>Orchesellidae</taxon>
        <taxon>Orchesellinae</taxon>
        <taxon>Orchesella</taxon>
    </lineage>
</organism>
<proteinExistence type="predicted"/>
<keyword evidence="7" id="KW-1185">Reference proteome</keyword>
<dbReference type="PANTHER" id="PTHR12858:SF2">
    <property type="entry name" value="RIBOSOME BIOGENESIS PROTEIN BMS1 HOMOLOG"/>
    <property type="match status" value="1"/>
</dbReference>
<feature type="compositionally biased region" description="Basic residues" evidence="4">
    <location>
        <begin position="9"/>
        <end position="28"/>
    </location>
</feature>
<feature type="compositionally biased region" description="Acidic residues" evidence="4">
    <location>
        <begin position="421"/>
        <end position="440"/>
    </location>
</feature>
<evidence type="ECO:0000256" key="4">
    <source>
        <dbReference type="SAM" id="MobiDB-lite"/>
    </source>
</evidence>
<feature type="region of interest" description="Disordered" evidence="4">
    <location>
        <begin position="363"/>
        <end position="386"/>
    </location>
</feature>
<feature type="compositionally biased region" description="Basic and acidic residues" evidence="4">
    <location>
        <begin position="29"/>
        <end position="40"/>
    </location>
</feature>
<feature type="region of interest" description="Disordered" evidence="4">
    <location>
        <begin position="413"/>
        <end position="445"/>
    </location>
</feature>
<feature type="compositionally biased region" description="Basic and acidic residues" evidence="4">
    <location>
        <begin position="370"/>
        <end position="380"/>
    </location>
</feature>
<dbReference type="InterPro" id="IPR037875">
    <property type="entry name" value="Bms1_N"/>
</dbReference>
<protein>
    <recommendedName>
        <fullName evidence="5">Bms1-type G domain-containing protein</fullName>
    </recommendedName>
</protein>
<dbReference type="CDD" id="cd01882">
    <property type="entry name" value="BMS1"/>
    <property type="match status" value="1"/>
</dbReference>
<feature type="region of interest" description="Disordered" evidence="4">
    <location>
        <begin position="772"/>
        <end position="795"/>
    </location>
</feature>
<evidence type="ECO:0000313" key="7">
    <source>
        <dbReference type="Proteomes" id="UP001642540"/>
    </source>
</evidence>
<evidence type="ECO:0000256" key="2">
    <source>
        <dbReference type="ARBA" id="ARBA00022517"/>
    </source>
</evidence>
<dbReference type="InterPro" id="IPR039761">
    <property type="entry name" value="Bms1/Tsr1"/>
</dbReference>
<dbReference type="PROSITE" id="PS51714">
    <property type="entry name" value="G_BMS1"/>
    <property type="match status" value="1"/>
</dbReference>
<feature type="compositionally biased region" description="Acidic residues" evidence="4">
    <location>
        <begin position="502"/>
        <end position="524"/>
    </location>
</feature>
<dbReference type="EMBL" id="CAXLJM020000046">
    <property type="protein sequence ID" value="CAL8111535.1"/>
    <property type="molecule type" value="Genomic_DNA"/>
</dbReference>
<comment type="caution">
    <text evidence="6">The sequence shown here is derived from an EMBL/GenBank/DDBJ whole genome shotgun (WGS) entry which is preliminary data.</text>
</comment>
<feature type="compositionally biased region" description="Basic residues" evidence="4">
    <location>
        <begin position="1196"/>
        <end position="1205"/>
    </location>
</feature>
<feature type="compositionally biased region" description="Basic and acidic residues" evidence="4">
    <location>
        <begin position="1181"/>
        <end position="1195"/>
    </location>
</feature>
<feature type="compositionally biased region" description="Basic and acidic residues" evidence="4">
    <location>
        <begin position="779"/>
        <end position="795"/>
    </location>
</feature>
<reference evidence="6 7" key="1">
    <citation type="submission" date="2024-08" db="EMBL/GenBank/DDBJ databases">
        <authorList>
            <person name="Cucini C."/>
            <person name="Frati F."/>
        </authorList>
    </citation>
    <scope>NUCLEOTIDE SEQUENCE [LARGE SCALE GENOMIC DNA]</scope>
</reference>
<evidence type="ECO:0000256" key="3">
    <source>
        <dbReference type="ARBA" id="ARBA00023242"/>
    </source>
</evidence>